<evidence type="ECO:0000313" key="1">
    <source>
        <dbReference type="EMBL" id="KRM55287.1"/>
    </source>
</evidence>
<organism evidence="1 2">
    <name type="scientific">Lacticaseibacillus sharpeae JCM 1186 = DSM 20505</name>
    <dbReference type="NCBI Taxonomy" id="1291052"/>
    <lineage>
        <taxon>Bacteria</taxon>
        <taxon>Bacillati</taxon>
        <taxon>Bacillota</taxon>
        <taxon>Bacilli</taxon>
        <taxon>Lactobacillales</taxon>
        <taxon>Lactobacillaceae</taxon>
        <taxon>Lacticaseibacillus</taxon>
    </lineage>
</organism>
<reference evidence="1 2" key="1">
    <citation type="journal article" date="2015" name="Genome Announc.">
        <title>Expanding the biotechnology potential of lactobacilli through comparative genomics of 213 strains and associated genera.</title>
        <authorList>
            <person name="Sun Z."/>
            <person name="Harris H.M."/>
            <person name="McCann A."/>
            <person name="Guo C."/>
            <person name="Argimon S."/>
            <person name="Zhang W."/>
            <person name="Yang X."/>
            <person name="Jeffery I.B."/>
            <person name="Cooney J.C."/>
            <person name="Kagawa T.F."/>
            <person name="Liu W."/>
            <person name="Song Y."/>
            <person name="Salvetti E."/>
            <person name="Wrobel A."/>
            <person name="Rasinkangas P."/>
            <person name="Parkhill J."/>
            <person name="Rea M.C."/>
            <person name="O'Sullivan O."/>
            <person name="Ritari J."/>
            <person name="Douillard F.P."/>
            <person name="Paul Ross R."/>
            <person name="Yang R."/>
            <person name="Briner A.E."/>
            <person name="Felis G.E."/>
            <person name="de Vos W.M."/>
            <person name="Barrangou R."/>
            <person name="Klaenhammer T.R."/>
            <person name="Caufield P.W."/>
            <person name="Cui Y."/>
            <person name="Zhang H."/>
            <person name="O'Toole P.W."/>
        </authorList>
    </citation>
    <scope>NUCLEOTIDE SEQUENCE [LARGE SCALE GENOMIC DNA]</scope>
    <source>
        <strain evidence="1 2">DSM 20505</strain>
    </source>
</reference>
<proteinExistence type="predicted"/>
<keyword evidence="2" id="KW-1185">Reference proteome</keyword>
<dbReference type="EMBL" id="AYYO01000024">
    <property type="protein sequence ID" value="KRM55287.1"/>
    <property type="molecule type" value="Genomic_DNA"/>
</dbReference>
<dbReference type="AlphaFoldDB" id="A0A0R1ZJZ6"/>
<evidence type="ECO:0000313" key="2">
    <source>
        <dbReference type="Proteomes" id="UP000051679"/>
    </source>
</evidence>
<dbReference type="STRING" id="1291052.FC18_GL001449"/>
<comment type="caution">
    <text evidence="1">The sequence shown here is derived from an EMBL/GenBank/DDBJ whole genome shotgun (WGS) entry which is preliminary data.</text>
</comment>
<name>A0A0R1ZJZ6_9LACO</name>
<dbReference type="PATRIC" id="fig|1291052.5.peg.1471"/>
<accession>A0A0R1ZJZ6</accession>
<dbReference type="Proteomes" id="UP000051679">
    <property type="component" value="Unassembled WGS sequence"/>
</dbReference>
<protein>
    <submittedName>
        <fullName evidence="1">Uncharacterized protein</fullName>
    </submittedName>
</protein>
<gene>
    <name evidence="1" type="ORF">FC18_GL001449</name>
</gene>
<sequence length="132" mass="14676">MALMISVLLIGIGFTMNRNKAEAASSVRAALRARITAAHGQIQRQRKEIARTDALLAGANNPQRRQALSTKLRQQTVRLIKLDVRALDADRDLAQEEYRVKPTAVNKRHLHTARLAVNQISQRMTALMAAAE</sequence>